<feature type="domain" description="FAD dependent oxidoreductase" evidence="7">
    <location>
        <begin position="6"/>
        <end position="360"/>
    </location>
</feature>
<dbReference type="SUPFAM" id="SSF54373">
    <property type="entry name" value="FAD-linked reductases, C-terminal domain"/>
    <property type="match status" value="1"/>
</dbReference>
<name>A0A166S013_9AGAM</name>
<evidence type="ECO:0000256" key="5">
    <source>
        <dbReference type="ARBA" id="ARBA00023002"/>
    </source>
</evidence>
<dbReference type="AlphaFoldDB" id="A0A166S013"/>
<proteinExistence type="inferred from homology"/>
<dbReference type="Proteomes" id="UP000076532">
    <property type="component" value="Unassembled WGS sequence"/>
</dbReference>
<comment type="cofactor">
    <cofactor evidence="1">
        <name>FAD</name>
        <dbReference type="ChEBI" id="CHEBI:57692"/>
    </cofactor>
</comment>
<dbReference type="InterPro" id="IPR023209">
    <property type="entry name" value="DAO"/>
</dbReference>
<organism evidence="8 9">
    <name type="scientific">Athelia psychrophila</name>
    <dbReference type="NCBI Taxonomy" id="1759441"/>
    <lineage>
        <taxon>Eukaryota</taxon>
        <taxon>Fungi</taxon>
        <taxon>Dikarya</taxon>
        <taxon>Basidiomycota</taxon>
        <taxon>Agaricomycotina</taxon>
        <taxon>Agaricomycetes</taxon>
        <taxon>Agaricomycetidae</taxon>
        <taxon>Atheliales</taxon>
        <taxon>Atheliaceae</taxon>
        <taxon>Athelia</taxon>
    </lineage>
</organism>
<dbReference type="GO" id="GO:0005737">
    <property type="term" value="C:cytoplasm"/>
    <property type="evidence" value="ECO:0007669"/>
    <property type="project" value="TreeGrafter"/>
</dbReference>
<dbReference type="GO" id="GO:0003884">
    <property type="term" value="F:D-amino-acid oxidase activity"/>
    <property type="evidence" value="ECO:0007669"/>
    <property type="project" value="InterPro"/>
</dbReference>
<dbReference type="Pfam" id="PF01266">
    <property type="entry name" value="DAO"/>
    <property type="match status" value="1"/>
</dbReference>
<evidence type="ECO:0000256" key="3">
    <source>
        <dbReference type="ARBA" id="ARBA00022630"/>
    </source>
</evidence>
<dbReference type="GO" id="GO:0019478">
    <property type="term" value="P:D-amino acid catabolic process"/>
    <property type="evidence" value="ECO:0007669"/>
    <property type="project" value="TreeGrafter"/>
</dbReference>
<evidence type="ECO:0000313" key="8">
    <source>
        <dbReference type="EMBL" id="KZP28847.1"/>
    </source>
</evidence>
<evidence type="ECO:0000256" key="1">
    <source>
        <dbReference type="ARBA" id="ARBA00001974"/>
    </source>
</evidence>
<keyword evidence="6" id="KW-0472">Membrane</keyword>
<dbReference type="PROSITE" id="PS00677">
    <property type="entry name" value="DAO"/>
    <property type="match status" value="1"/>
</dbReference>
<sequence length="374" mass="41479">MMVPQKIVIMGAGVIGLTIAYTLVSDSLNDYDVTLVSRDMPEDLDSQGWASPWAGANWSPMAMGGEDPRIKQWEIQTYKKFWDMIPAHPELLKVTPTRTFSLVENDFADVWYKELEGFPRDFRILSREEVPAPYKAGIAYTTLTVTPLRYLPFLKSQLDSRGVKFVRKRLRSIEDVADLAGRTGIVVNALGLGAKSLLGVQDTKVYPIRGQTILVQAPQCTDCIHDTTTYANGGGLYIMPRPGADGTVLLGGTFQRNNWDTSHSEQTAQEIFARCTTIEPKHLDKENVRILSHNVGLRPAREGGPRVEVEIIPVPLLGELVSRFETKPVEKSALQVVHAYGFGGTGYQESWGAAAEVANLVKFITVSNRKRSKL</sequence>
<dbReference type="Gene3D" id="3.40.50.720">
    <property type="entry name" value="NAD(P)-binding Rossmann-like Domain"/>
    <property type="match status" value="1"/>
</dbReference>
<dbReference type="SUPFAM" id="SSF51971">
    <property type="entry name" value="Nucleotide-binding domain"/>
    <property type="match status" value="1"/>
</dbReference>
<evidence type="ECO:0000259" key="7">
    <source>
        <dbReference type="Pfam" id="PF01266"/>
    </source>
</evidence>
<protein>
    <submittedName>
        <fullName evidence="8">Nucleotide-binding domain-containing protein</fullName>
    </submittedName>
</protein>
<dbReference type="PANTHER" id="PTHR11530:SF30">
    <property type="entry name" value="FAD DEPENDENT OXIDOREDUCTASE DOMAIN-CONTAINING PROTEIN"/>
    <property type="match status" value="1"/>
</dbReference>
<dbReference type="PIRSF" id="PIRSF000189">
    <property type="entry name" value="D-aa_oxidase"/>
    <property type="match status" value="1"/>
</dbReference>
<keyword evidence="6" id="KW-0812">Transmembrane</keyword>
<feature type="transmembrane region" description="Helical" evidence="6">
    <location>
        <begin position="7"/>
        <end position="24"/>
    </location>
</feature>
<keyword evidence="4" id="KW-0274">FAD</keyword>
<evidence type="ECO:0000313" key="9">
    <source>
        <dbReference type="Proteomes" id="UP000076532"/>
    </source>
</evidence>
<dbReference type="InterPro" id="IPR006076">
    <property type="entry name" value="FAD-dep_OxRdtase"/>
</dbReference>
<evidence type="ECO:0000256" key="4">
    <source>
        <dbReference type="ARBA" id="ARBA00022827"/>
    </source>
</evidence>
<gene>
    <name evidence="8" type="ORF">FIBSPDRAFT_1039214</name>
</gene>
<comment type="similarity">
    <text evidence="2">Belongs to the DAMOX/DASOX family.</text>
</comment>
<dbReference type="PANTHER" id="PTHR11530">
    <property type="entry name" value="D-AMINO ACID OXIDASE"/>
    <property type="match status" value="1"/>
</dbReference>
<dbReference type="EMBL" id="KV417501">
    <property type="protein sequence ID" value="KZP28847.1"/>
    <property type="molecule type" value="Genomic_DNA"/>
</dbReference>
<keyword evidence="9" id="KW-1185">Reference proteome</keyword>
<evidence type="ECO:0000256" key="2">
    <source>
        <dbReference type="ARBA" id="ARBA00006730"/>
    </source>
</evidence>
<evidence type="ECO:0000256" key="6">
    <source>
        <dbReference type="SAM" id="Phobius"/>
    </source>
</evidence>
<dbReference type="STRING" id="436010.A0A166S013"/>
<dbReference type="Gene3D" id="3.30.9.10">
    <property type="entry name" value="D-Amino Acid Oxidase, subunit A, domain 2"/>
    <property type="match status" value="1"/>
</dbReference>
<keyword evidence="3" id="KW-0285">Flavoprotein</keyword>
<accession>A0A166S013</accession>
<keyword evidence="6" id="KW-1133">Transmembrane helix</keyword>
<dbReference type="GO" id="GO:0071949">
    <property type="term" value="F:FAD binding"/>
    <property type="evidence" value="ECO:0007669"/>
    <property type="project" value="InterPro"/>
</dbReference>
<dbReference type="OrthoDB" id="2015447at2759"/>
<dbReference type="InterPro" id="IPR006181">
    <property type="entry name" value="D-amino_acid_oxidase_CS"/>
</dbReference>
<reference evidence="8 9" key="1">
    <citation type="journal article" date="2016" name="Mol. Biol. Evol.">
        <title>Comparative Genomics of Early-Diverging Mushroom-Forming Fungi Provides Insights into the Origins of Lignocellulose Decay Capabilities.</title>
        <authorList>
            <person name="Nagy L.G."/>
            <person name="Riley R."/>
            <person name="Tritt A."/>
            <person name="Adam C."/>
            <person name="Daum C."/>
            <person name="Floudas D."/>
            <person name="Sun H."/>
            <person name="Yadav J.S."/>
            <person name="Pangilinan J."/>
            <person name="Larsson K.H."/>
            <person name="Matsuura K."/>
            <person name="Barry K."/>
            <person name="Labutti K."/>
            <person name="Kuo R."/>
            <person name="Ohm R.A."/>
            <person name="Bhattacharya S.S."/>
            <person name="Shirouzu T."/>
            <person name="Yoshinaga Y."/>
            <person name="Martin F.M."/>
            <person name="Grigoriev I.V."/>
            <person name="Hibbett D.S."/>
        </authorList>
    </citation>
    <scope>NUCLEOTIDE SEQUENCE [LARGE SCALE GENOMIC DNA]</scope>
    <source>
        <strain evidence="8 9">CBS 109695</strain>
    </source>
</reference>
<keyword evidence="5" id="KW-0560">Oxidoreductase</keyword>